<feature type="coiled-coil region" evidence="1">
    <location>
        <begin position="13"/>
        <end position="40"/>
    </location>
</feature>
<name>A0A4Z1CMP6_9ACTN</name>
<organism evidence="3 4">
    <name type="scientific">Nocardioides eburneiflavus</name>
    <dbReference type="NCBI Taxonomy" id="2518372"/>
    <lineage>
        <taxon>Bacteria</taxon>
        <taxon>Bacillati</taxon>
        <taxon>Actinomycetota</taxon>
        <taxon>Actinomycetes</taxon>
        <taxon>Propionibacteriales</taxon>
        <taxon>Nocardioidaceae</taxon>
        <taxon>Nocardioides</taxon>
    </lineage>
</organism>
<comment type="caution">
    <text evidence="3">The sequence shown here is derived from an EMBL/GenBank/DDBJ whole genome shotgun (WGS) entry which is preliminary data.</text>
</comment>
<keyword evidence="1" id="KW-0175">Coiled coil</keyword>
<keyword evidence="4" id="KW-1185">Reference proteome</keyword>
<dbReference type="EMBL" id="SRRO01000001">
    <property type="protein sequence ID" value="TGN65399.1"/>
    <property type="molecule type" value="Genomic_DNA"/>
</dbReference>
<dbReference type="AlphaFoldDB" id="A0A4Z1CMP6"/>
<dbReference type="RefSeq" id="WP_135839895.1">
    <property type="nucleotide sequence ID" value="NZ_SRRO01000001.1"/>
</dbReference>
<accession>A0A4Z1CMP6</accession>
<feature type="compositionally biased region" description="Basic and acidic residues" evidence="2">
    <location>
        <begin position="81"/>
        <end position="94"/>
    </location>
</feature>
<evidence type="ECO:0000313" key="4">
    <source>
        <dbReference type="Proteomes" id="UP000297496"/>
    </source>
</evidence>
<evidence type="ECO:0000256" key="1">
    <source>
        <dbReference type="SAM" id="Coils"/>
    </source>
</evidence>
<reference evidence="3 4" key="1">
    <citation type="submission" date="2019-04" db="EMBL/GenBank/DDBJ databases">
        <title>Three New Species of Nocardioides, Nocardioides euryhalodurans sp. nov., Nocardioides seonyuensis sp. nov. and Nocardioides eburneoflavus sp. nov. Isolated from Soil.</title>
        <authorList>
            <person name="Roh S.G."/>
            <person name="Lee C."/>
            <person name="Kim M.-K."/>
            <person name="Kim S.B."/>
        </authorList>
    </citation>
    <scope>NUCLEOTIDE SEQUENCE [LARGE SCALE GENOMIC DNA]</scope>
    <source>
        <strain evidence="3 4">MMS17-SY213</strain>
    </source>
</reference>
<sequence length="115" mass="12779">MLNIETITCYVVTEDERDELLSLRAEVADLREKNARMERIGGVDDHTIGSLNADVSLLRAKVHYEDCIVACCICSVGDDCRGSPRAASSRERPPAHPPRLTTRRSNPPTRAHSLH</sequence>
<gene>
    <name evidence="3" type="ORF">EXE59_16630</name>
</gene>
<evidence type="ECO:0000313" key="3">
    <source>
        <dbReference type="EMBL" id="TGN65399.1"/>
    </source>
</evidence>
<dbReference type="Proteomes" id="UP000297496">
    <property type="component" value="Unassembled WGS sequence"/>
</dbReference>
<evidence type="ECO:0000256" key="2">
    <source>
        <dbReference type="SAM" id="MobiDB-lite"/>
    </source>
</evidence>
<feature type="region of interest" description="Disordered" evidence="2">
    <location>
        <begin position="81"/>
        <end position="115"/>
    </location>
</feature>
<proteinExistence type="predicted"/>
<protein>
    <submittedName>
        <fullName evidence="3">Uncharacterized protein</fullName>
    </submittedName>
</protein>